<dbReference type="EMBL" id="CP011267">
    <property type="protein sequence ID" value="AKG91524.1"/>
    <property type="molecule type" value="Genomic_DNA"/>
</dbReference>
<organism evidence="3 4">
    <name type="scientific">Geoglobus ahangari</name>
    <dbReference type="NCBI Taxonomy" id="113653"/>
    <lineage>
        <taxon>Archaea</taxon>
        <taxon>Methanobacteriati</taxon>
        <taxon>Methanobacteriota</taxon>
        <taxon>Archaeoglobi</taxon>
        <taxon>Archaeoglobales</taxon>
        <taxon>Archaeoglobaceae</taxon>
        <taxon>Geoglobus</taxon>
    </lineage>
</organism>
<dbReference type="InParanoid" id="A0A0F7IG37"/>
<proteinExistence type="inferred from homology"/>
<accession>A0A0F7IG37</accession>
<keyword evidence="4" id="KW-1185">Reference proteome</keyword>
<dbReference type="KEGG" id="gah:GAH_01163"/>
<sequence>MKNIMVRDEVYEKLQRLKRGKESFSDVILRLIEERRKNGLEILERYAGVLEDDELERIVMEERKRFRVRDIDT</sequence>
<dbReference type="InterPro" id="IPR003847">
    <property type="entry name" value="Put_antitoxin"/>
</dbReference>
<name>A0A0F7IG37_9EURY</name>
<comment type="function">
    <text evidence="2">Possibly the antitoxin component of a toxin-antitoxin (TA) module.</text>
</comment>
<reference evidence="3 4" key="1">
    <citation type="submission" date="2015-04" db="EMBL/GenBank/DDBJ databases">
        <title>The complete genome sequence of the hyperthermophilic, obligate iron-reducing archaeon Geoglobus ahangari strain 234T.</title>
        <authorList>
            <person name="Manzella M.P."/>
            <person name="Holmes D.E."/>
            <person name="Rocheleau J.M."/>
            <person name="Chung A."/>
            <person name="Reguera G."/>
            <person name="Kashefi K."/>
        </authorList>
    </citation>
    <scope>NUCLEOTIDE SEQUENCE [LARGE SCALE GENOMIC DNA]</scope>
    <source>
        <strain evidence="3 4">234</strain>
    </source>
</reference>
<dbReference type="STRING" id="113653.GAH_01163"/>
<keyword evidence="1" id="KW-1277">Toxin-antitoxin system</keyword>
<dbReference type="AlphaFoldDB" id="A0A0F7IG37"/>
<evidence type="ECO:0000256" key="2">
    <source>
        <dbReference type="HAMAP-Rule" id="MF_00794"/>
    </source>
</evidence>
<dbReference type="Proteomes" id="UP000034723">
    <property type="component" value="Chromosome"/>
</dbReference>
<protein>
    <recommendedName>
        <fullName evidence="2">Putative antitoxin GAH_01163</fullName>
    </recommendedName>
</protein>
<dbReference type="RefSeq" id="WP_048095262.1">
    <property type="nucleotide sequence ID" value="NZ_CP011267.1"/>
</dbReference>
<dbReference type="HAMAP" id="MF_00794">
    <property type="entry name" value="UPF0330"/>
    <property type="match status" value="1"/>
</dbReference>
<dbReference type="OrthoDB" id="135634at2157"/>
<dbReference type="GeneID" id="24803737"/>
<evidence type="ECO:0000256" key="1">
    <source>
        <dbReference type="ARBA" id="ARBA00022649"/>
    </source>
</evidence>
<dbReference type="PATRIC" id="fig|113653.22.peg.1159"/>
<gene>
    <name evidence="3" type="ORF">GAH_01163</name>
</gene>
<evidence type="ECO:0000313" key="3">
    <source>
        <dbReference type="EMBL" id="AKG91524.1"/>
    </source>
</evidence>
<dbReference type="HOGENOM" id="CLU_170073_1_1_2"/>
<evidence type="ECO:0000313" key="4">
    <source>
        <dbReference type="Proteomes" id="UP000034723"/>
    </source>
</evidence>
<comment type="similarity">
    <text evidence="2">Belongs to the UPF0330 family.</text>
</comment>
<dbReference type="Pfam" id="PF02697">
    <property type="entry name" value="VAPB_antitox"/>
    <property type="match status" value="1"/>
</dbReference>